<dbReference type="InterPro" id="IPR042855">
    <property type="entry name" value="V_SNARE_CC"/>
</dbReference>
<dbReference type="Proteomes" id="UP000243686">
    <property type="component" value="Unassembled WGS sequence"/>
</dbReference>
<protein>
    <submittedName>
        <fullName evidence="3">Synaptobrevin</fullName>
    </submittedName>
</protein>
<keyword evidence="4" id="KW-1185">Reference proteome</keyword>
<dbReference type="AlphaFoldDB" id="A0A1S8X491"/>
<feature type="domain" description="V-SNARE coiled-coil homology" evidence="2">
    <location>
        <begin position="12"/>
        <end position="62"/>
    </location>
</feature>
<organism evidence="3 4">
    <name type="scientific">Opisthorchis viverrini</name>
    <name type="common">Southeast Asian liver fluke</name>
    <dbReference type="NCBI Taxonomy" id="6198"/>
    <lineage>
        <taxon>Eukaryota</taxon>
        <taxon>Metazoa</taxon>
        <taxon>Spiralia</taxon>
        <taxon>Lophotrochozoa</taxon>
        <taxon>Platyhelminthes</taxon>
        <taxon>Trematoda</taxon>
        <taxon>Digenea</taxon>
        <taxon>Opisthorchiida</taxon>
        <taxon>Opisthorchiata</taxon>
        <taxon>Opisthorchiidae</taxon>
        <taxon>Opisthorchis</taxon>
    </lineage>
</organism>
<dbReference type="InterPro" id="IPR001388">
    <property type="entry name" value="Synaptobrevin-like"/>
</dbReference>
<name>A0A1S8X491_OPIVI</name>
<evidence type="ECO:0000256" key="1">
    <source>
        <dbReference type="PROSITE-ProRule" id="PRU00290"/>
    </source>
</evidence>
<dbReference type="Gene3D" id="1.20.5.110">
    <property type="match status" value="1"/>
</dbReference>
<evidence type="ECO:0000313" key="3">
    <source>
        <dbReference type="EMBL" id="OON21539.1"/>
    </source>
</evidence>
<gene>
    <name evidence="3" type="ORF">X801_02563</name>
</gene>
<dbReference type="GO" id="GO:0016020">
    <property type="term" value="C:membrane"/>
    <property type="evidence" value="ECO:0007669"/>
    <property type="project" value="InterPro"/>
</dbReference>
<dbReference type="PRINTS" id="PR00219">
    <property type="entry name" value="SYNAPTOBREVN"/>
</dbReference>
<evidence type="ECO:0000313" key="4">
    <source>
        <dbReference type="Proteomes" id="UP000243686"/>
    </source>
</evidence>
<reference evidence="3 4" key="1">
    <citation type="submission" date="2015-03" db="EMBL/GenBank/DDBJ databases">
        <title>Draft genome of the nematode, Opisthorchis viverrini.</title>
        <authorList>
            <person name="Mitreva M."/>
        </authorList>
    </citation>
    <scope>NUCLEOTIDE SEQUENCE [LARGE SCALE GENOMIC DNA]</scope>
    <source>
        <strain evidence="3">Khon Kaen</strain>
    </source>
</reference>
<dbReference type="PROSITE" id="PS50892">
    <property type="entry name" value="V_SNARE"/>
    <property type="match status" value="1"/>
</dbReference>
<dbReference type="EMBL" id="KV892092">
    <property type="protein sequence ID" value="OON21539.1"/>
    <property type="molecule type" value="Genomic_DNA"/>
</dbReference>
<dbReference type="GO" id="GO:0016192">
    <property type="term" value="P:vesicle-mediated transport"/>
    <property type="evidence" value="ECO:0007669"/>
    <property type="project" value="InterPro"/>
</dbReference>
<dbReference type="PANTHER" id="PTHR45701">
    <property type="entry name" value="SYNAPTOBREVIN FAMILY MEMBER"/>
    <property type="match status" value="1"/>
</dbReference>
<proteinExistence type="predicted"/>
<keyword evidence="1" id="KW-0175">Coiled coil</keyword>
<evidence type="ECO:0000259" key="2">
    <source>
        <dbReference type="PROSITE" id="PS50892"/>
    </source>
</evidence>
<sequence>MTEKTPIIPNKRLQQTQAQVNEVVDIMRVNVDKVLERDKNLSELDGRAVSRLFLSLQLKWLLTSEHLLAWPTILIPRDMWEQGIFLLDVPRLFAKNAIAVSNVNRQSKPPVTQNLFHIFGKLEMDDEYAIPELPNFAVVTDERQNSLEDNKADEKADDELDQIIGEEQVPQKGAKLLSGLYGTYGDYGPAAVSLVPAV</sequence>
<accession>A0A1S8X491</accession>
<dbReference type="SUPFAM" id="SSF58038">
    <property type="entry name" value="SNARE fusion complex"/>
    <property type="match status" value="1"/>
</dbReference>
<dbReference type="Pfam" id="PF00957">
    <property type="entry name" value="Synaptobrevin"/>
    <property type="match status" value="1"/>
</dbReference>
<dbReference type="InterPro" id="IPR016444">
    <property type="entry name" value="Synaptobrevin/VAMP"/>
</dbReference>